<dbReference type="SUPFAM" id="SSF53448">
    <property type="entry name" value="Nucleotide-diphospho-sugar transferases"/>
    <property type="match status" value="1"/>
</dbReference>
<evidence type="ECO:0000313" key="3">
    <source>
        <dbReference type="Proteomes" id="UP001495910"/>
    </source>
</evidence>
<reference evidence="2 3" key="1">
    <citation type="submission" date="2024-02" db="EMBL/GenBank/DDBJ databases">
        <title>Draft genome sequence of Collimonas sp. strain H4R21, an effective mineral-weathering bacterial strain isolated from the beech rhizosphere.</title>
        <authorList>
            <person name="Morin E."/>
            <person name="Uroz S."/>
            <person name="Leveau J.H.J."/>
            <person name="Kumar R."/>
            <person name="Rey M.W."/>
            <person name="Pham J."/>
        </authorList>
    </citation>
    <scope>NUCLEOTIDE SEQUENCE [LARGE SCALE GENOMIC DNA]</scope>
    <source>
        <strain evidence="2 3">H4R21</strain>
    </source>
</reference>
<organism evidence="2 3">
    <name type="scientific">Collimonas rhizosphaerae</name>
    <dbReference type="NCBI Taxonomy" id="3126357"/>
    <lineage>
        <taxon>Bacteria</taxon>
        <taxon>Pseudomonadati</taxon>
        <taxon>Pseudomonadota</taxon>
        <taxon>Betaproteobacteria</taxon>
        <taxon>Burkholderiales</taxon>
        <taxon>Oxalobacteraceae</taxon>
        <taxon>Collimonas</taxon>
    </lineage>
</organism>
<dbReference type="InterPro" id="IPR001173">
    <property type="entry name" value="Glyco_trans_2-like"/>
</dbReference>
<dbReference type="InterPro" id="IPR029044">
    <property type="entry name" value="Nucleotide-diphossugar_trans"/>
</dbReference>
<dbReference type="Proteomes" id="UP001495910">
    <property type="component" value="Unassembled WGS sequence"/>
</dbReference>
<protein>
    <submittedName>
        <fullName evidence="2">Glycosyltransferase family 2 protein</fullName>
    </submittedName>
</protein>
<comment type="caution">
    <text evidence="2">The sequence shown here is derived from an EMBL/GenBank/DDBJ whole genome shotgun (WGS) entry which is preliminary data.</text>
</comment>
<dbReference type="PANTHER" id="PTHR43685:SF2">
    <property type="entry name" value="GLYCOSYLTRANSFERASE 2-LIKE DOMAIN-CONTAINING PROTEIN"/>
    <property type="match status" value="1"/>
</dbReference>
<sequence length="327" mass="36663">MKQGDEDKLTCGVALCTYNGRAYLAEQLASLLAQERRPDQVVIYDDGSADGSWEFVQEWAQEAPLPVTVHRHPERVGYIKNFEAAVQLLDTDLIFLCDQDDIWLPNKIALMANEFEKHPDLFLLHTNAKLVNAAAQDLGVSLFEALRLSESERQAVLAGNALEILCRRNLVTGATAAFRRRLLDIALPFPASLVHDEWLAIVAAAHGRMSLLDAPTILYRQHANNALGMPLSKWRIWALLSAPPGQFHKRYAARQGELMKQLTKLSAMNAAKAPSFLPEMKKHVEFRSNLPSGNLKRIASIFSEWKSGRYHVFSNGIRSVARDIVNR</sequence>
<dbReference type="EMBL" id="JBANDC010000014">
    <property type="protein sequence ID" value="MEM4989485.1"/>
    <property type="molecule type" value="Genomic_DNA"/>
</dbReference>
<evidence type="ECO:0000259" key="1">
    <source>
        <dbReference type="Pfam" id="PF00535"/>
    </source>
</evidence>
<name>A0ABU9PZP1_9BURK</name>
<accession>A0ABU9PZP1</accession>
<dbReference type="PANTHER" id="PTHR43685">
    <property type="entry name" value="GLYCOSYLTRANSFERASE"/>
    <property type="match status" value="1"/>
</dbReference>
<dbReference type="CDD" id="cd04196">
    <property type="entry name" value="GT_2_like_d"/>
    <property type="match status" value="1"/>
</dbReference>
<evidence type="ECO:0000313" key="2">
    <source>
        <dbReference type="EMBL" id="MEM4989485.1"/>
    </source>
</evidence>
<dbReference type="Gene3D" id="3.90.550.10">
    <property type="entry name" value="Spore Coat Polysaccharide Biosynthesis Protein SpsA, Chain A"/>
    <property type="match status" value="1"/>
</dbReference>
<proteinExistence type="predicted"/>
<feature type="domain" description="Glycosyltransferase 2-like" evidence="1">
    <location>
        <begin position="13"/>
        <end position="121"/>
    </location>
</feature>
<keyword evidence="3" id="KW-1185">Reference proteome</keyword>
<dbReference type="Pfam" id="PF00535">
    <property type="entry name" value="Glycos_transf_2"/>
    <property type="match status" value="1"/>
</dbReference>
<gene>
    <name evidence="2" type="ORF">V8G57_19015</name>
</gene>
<dbReference type="InterPro" id="IPR050834">
    <property type="entry name" value="Glycosyltransf_2"/>
</dbReference>
<dbReference type="RefSeq" id="WP_342830683.1">
    <property type="nucleotide sequence ID" value="NZ_JBANDC010000014.1"/>
</dbReference>